<evidence type="ECO:0000313" key="1">
    <source>
        <dbReference type="EMBL" id="KRY67777.1"/>
    </source>
</evidence>
<comment type="caution">
    <text evidence="1">The sequence shown here is derived from an EMBL/GenBank/DDBJ whole genome shotgun (WGS) entry which is preliminary data.</text>
</comment>
<dbReference type="EMBL" id="JYDR01000128">
    <property type="protein sequence ID" value="KRY67777.1"/>
    <property type="molecule type" value="Genomic_DNA"/>
</dbReference>
<gene>
    <name evidence="1" type="ORF">T4A_1241</name>
</gene>
<organism evidence="1 2">
    <name type="scientific">Trichinella pseudospiralis</name>
    <name type="common">Parasitic roundworm</name>
    <dbReference type="NCBI Taxonomy" id="6337"/>
    <lineage>
        <taxon>Eukaryota</taxon>
        <taxon>Metazoa</taxon>
        <taxon>Ecdysozoa</taxon>
        <taxon>Nematoda</taxon>
        <taxon>Enoplea</taxon>
        <taxon>Dorylaimia</taxon>
        <taxon>Trichinellida</taxon>
        <taxon>Trichinellidae</taxon>
        <taxon>Trichinella</taxon>
    </lineage>
</organism>
<protein>
    <submittedName>
        <fullName evidence="1">Uncharacterized protein</fullName>
    </submittedName>
</protein>
<sequence length="141" mass="16279">MPFSSFCFSKNIINTLVLHKETEGQANKLPLQKLRQMKLAVQNSLTTTDTFVRSVIYSAQSSKPSCVRLRQATANLKYKETITKSILNDWKLSDILLFHYIYVHNMLQVERKVQLIQLNYCLNLSGCFDLCRVACQEVKTK</sequence>
<proteinExistence type="predicted"/>
<dbReference type="Proteomes" id="UP000054632">
    <property type="component" value="Unassembled WGS sequence"/>
</dbReference>
<reference evidence="1 2" key="1">
    <citation type="submission" date="2015-01" db="EMBL/GenBank/DDBJ databases">
        <title>Evolution of Trichinella species and genotypes.</title>
        <authorList>
            <person name="Korhonen P.K."/>
            <person name="Edoardo P."/>
            <person name="Giuseppe L.R."/>
            <person name="Gasser R.B."/>
        </authorList>
    </citation>
    <scope>NUCLEOTIDE SEQUENCE [LARGE SCALE GENOMIC DNA]</scope>
    <source>
        <strain evidence="1">ISS13</strain>
    </source>
</reference>
<accession>A0A0V1E2N5</accession>
<name>A0A0V1E2N5_TRIPS</name>
<dbReference type="AlphaFoldDB" id="A0A0V1E2N5"/>
<evidence type="ECO:0000313" key="2">
    <source>
        <dbReference type="Proteomes" id="UP000054632"/>
    </source>
</evidence>